<dbReference type="Proteomes" id="UP000476030">
    <property type="component" value="Unassembled WGS sequence"/>
</dbReference>
<feature type="domain" description="Guanylate cyclase" evidence="2">
    <location>
        <begin position="38"/>
        <end position="146"/>
    </location>
</feature>
<dbReference type="InterPro" id="IPR050697">
    <property type="entry name" value="Adenylyl/Guanylyl_Cyclase_3/4"/>
</dbReference>
<dbReference type="Gene3D" id="1.25.40.10">
    <property type="entry name" value="Tetratricopeptide repeat domain"/>
    <property type="match status" value="1"/>
</dbReference>
<accession>A0A6L8W8P6</accession>
<organism evidence="3 4">
    <name type="scientific">Sneathiella litorea</name>
    <dbReference type="NCBI Taxonomy" id="2606216"/>
    <lineage>
        <taxon>Bacteria</taxon>
        <taxon>Pseudomonadati</taxon>
        <taxon>Pseudomonadota</taxon>
        <taxon>Alphaproteobacteria</taxon>
        <taxon>Sneathiellales</taxon>
        <taxon>Sneathiellaceae</taxon>
        <taxon>Sneathiella</taxon>
    </lineage>
</organism>
<reference evidence="3 4" key="1">
    <citation type="submission" date="2019-12" db="EMBL/GenBank/DDBJ databases">
        <title>Snethiella sp. nov. sp. isolated from sea sand.</title>
        <authorList>
            <person name="Kim J."/>
            <person name="Jeong S.E."/>
            <person name="Jung H.S."/>
            <person name="Jeon C.O."/>
        </authorList>
    </citation>
    <scope>NUCLEOTIDE SEQUENCE [LARGE SCALE GENOMIC DNA]</scope>
    <source>
        <strain evidence="3 4">DP05</strain>
    </source>
</reference>
<dbReference type="Pfam" id="PF14559">
    <property type="entry name" value="TPR_19"/>
    <property type="match status" value="1"/>
</dbReference>
<dbReference type="PROSITE" id="PS50125">
    <property type="entry name" value="GUANYLATE_CYCLASE_2"/>
    <property type="match status" value="1"/>
</dbReference>
<dbReference type="Gene3D" id="3.30.70.1230">
    <property type="entry name" value="Nucleotide cyclase"/>
    <property type="match status" value="1"/>
</dbReference>
<dbReference type="InterPro" id="IPR029787">
    <property type="entry name" value="Nucleotide_cyclase"/>
</dbReference>
<dbReference type="GO" id="GO:0006171">
    <property type="term" value="P:cAMP biosynthetic process"/>
    <property type="evidence" value="ECO:0007669"/>
    <property type="project" value="TreeGrafter"/>
</dbReference>
<name>A0A6L8W8P6_9PROT</name>
<dbReference type="SMART" id="SM00028">
    <property type="entry name" value="TPR"/>
    <property type="match status" value="4"/>
</dbReference>
<dbReference type="PANTHER" id="PTHR43081">
    <property type="entry name" value="ADENYLATE CYCLASE, TERMINAL-DIFFERENTIATION SPECIFIC-RELATED"/>
    <property type="match status" value="1"/>
</dbReference>
<dbReference type="Pfam" id="PF00211">
    <property type="entry name" value="Guanylate_cyc"/>
    <property type="match status" value="1"/>
</dbReference>
<protein>
    <submittedName>
        <fullName evidence="3">Tetratricopeptide repeat protein</fullName>
    </submittedName>
</protein>
<dbReference type="SUPFAM" id="SSF55073">
    <property type="entry name" value="Nucleotide cyclase"/>
    <property type="match status" value="1"/>
</dbReference>
<gene>
    <name evidence="3" type="ORF">GQE98_12770</name>
</gene>
<dbReference type="EMBL" id="WTUW01000002">
    <property type="protein sequence ID" value="MZR31506.1"/>
    <property type="molecule type" value="Genomic_DNA"/>
</dbReference>
<evidence type="ECO:0000313" key="4">
    <source>
        <dbReference type="Proteomes" id="UP000476030"/>
    </source>
</evidence>
<keyword evidence="1" id="KW-0802">TPR repeat</keyword>
<dbReference type="GO" id="GO:0035556">
    <property type="term" value="P:intracellular signal transduction"/>
    <property type="evidence" value="ECO:0007669"/>
    <property type="project" value="InterPro"/>
</dbReference>
<sequence length="611" mass="67312">MTTVMVSLMDILCIYHSSPNQILCLKREISFLQRRLTAILIADVVDYSRLMGEDEIRTLAALAELRQKLFEPVVVARGGKIIKRMGDGWIVEFPNISDATACAIEVQEGLLDHAVIHLRIGVHIGDVTFQDDDVYGDGINVAARLEALAEPGQVLISDTAHQSLDGKAALNFGGGDQHALKNIARPVTVWHWPAKGKADIKIVTDVSSPVSGFDGRPAIAVLPFDNMSNDPDQEYFADGIAEDILTRLAMWRWMPVIARNSSFSFKGQKADIQEVGKKLGARYVLEGSVRKGGTKVRITGQLIDAETSHHLWANRYDGQIGDIFDLQDQITEEIVAALEPIVGQAEANRAHRLTVDNLGAWDKTQRALWHFNKFTKKDIEATLGMLQPVIEESPDFAQAQALASFANMCLALFSWTDNPQKALQDGTAQAMSAITSDPMHPMGNALSGFMYAYQRKYAAAINGCQRAIELNPSFAMAYHALGAVNMFMGQQAEAITAINKAVRLSPFDSLMPMWLGTLSASFYLSEKYEEALEFAEQAIRIAPHYPLALRGRPNALAQLGRLDEARAALKDFLAVSPNYTVSSGRAGIPFRDEHVFRHYMEGLIKAGLPEE</sequence>
<dbReference type="PROSITE" id="PS50005">
    <property type="entry name" value="TPR"/>
    <property type="match status" value="1"/>
</dbReference>
<feature type="repeat" description="TPR" evidence="1">
    <location>
        <begin position="475"/>
        <end position="508"/>
    </location>
</feature>
<dbReference type="Pfam" id="PF13181">
    <property type="entry name" value="TPR_8"/>
    <property type="match status" value="1"/>
</dbReference>
<dbReference type="AlphaFoldDB" id="A0A6L8W8P6"/>
<dbReference type="CDD" id="cd07302">
    <property type="entry name" value="CHD"/>
    <property type="match status" value="1"/>
</dbReference>
<dbReference type="SUPFAM" id="SSF48452">
    <property type="entry name" value="TPR-like"/>
    <property type="match status" value="1"/>
</dbReference>
<evidence type="ECO:0000256" key="1">
    <source>
        <dbReference type="PROSITE-ProRule" id="PRU00339"/>
    </source>
</evidence>
<evidence type="ECO:0000313" key="3">
    <source>
        <dbReference type="EMBL" id="MZR31506.1"/>
    </source>
</evidence>
<dbReference type="Gene3D" id="3.40.50.10070">
    <property type="entry name" value="TolB, N-terminal domain"/>
    <property type="match status" value="1"/>
</dbReference>
<dbReference type="GO" id="GO:0004016">
    <property type="term" value="F:adenylate cyclase activity"/>
    <property type="evidence" value="ECO:0007669"/>
    <property type="project" value="UniProtKB-ARBA"/>
</dbReference>
<dbReference type="PANTHER" id="PTHR43081:SF19">
    <property type="entry name" value="PH-SENSITIVE ADENYLATE CYCLASE RV1264"/>
    <property type="match status" value="1"/>
</dbReference>
<comment type="caution">
    <text evidence="3">The sequence shown here is derived from an EMBL/GenBank/DDBJ whole genome shotgun (WGS) entry which is preliminary data.</text>
</comment>
<dbReference type="InterPro" id="IPR001054">
    <property type="entry name" value="A/G_cyclase"/>
</dbReference>
<evidence type="ECO:0000259" key="2">
    <source>
        <dbReference type="PROSITE" id="PS50125"/>
    </source>
</evidence>
<dbReference type="InterPro" id="IPR011990">
    <property type="entry name" value="TPR-like_helical_dom_sf"/>
</dbReference>
<dbReference type="InterPro" id="IPR019734">
    <property type="entry name" value="TPR_rpt"/>
</dbReference>
<proteinExistence type="predicted"/>
<keyword evidence="4" id="KW-1185">Reference proteome</keyword>
<dbReference type="SMART" id="SM00044">
    <property type="entry name" value="CYCc"/>
    <property type="match status" value="1"/>
</dbReference>